<dbReference type="EMBL" id="HACG01052652">
    <property type="protein sequence ID" value="CEK99523.1"/>
    <property type="molecule type" value="Transcribed_RNA"/>
</dbReference>
<reference evidence="2" key="1">
    <citation type="submission" date="2014-12" db="EMBL/GenBank/DDBJ databases">
        <title>Insight into the proteome of Arion vulgaris.</title>
        <authorList>
            <person name="Aradska J."/>
            <person name="Bulat T."/>
            <person name="Smidak R."/>
            <person name="Sarate P."/>
            <person name="Gangsoo J."/>
            <person name="Sialana F."/>
            <person name="Bilban M."/>
            <person name="Lubec G."/>
        </authorList>
    </citation>
    <scope>NUCLEOTIDE SEQUENCE</scope>
    <source>
        <tissue evidence="2">Skin</tissue>
    </source>
</reference>
<sequence>LIIDDDESLKLTSKSSAGRIFSSISGVKPQSTKSPTDDTNSSIYQTSGDVSASSPNILDCAHVTASPKTIWPPFSQSPTISKSSS</sequence>
<organism evidence="2">
    <name type="scientific">Arion vulgaris</name>
    <dbReference type="NCBI Taxonomy" id="1028688"/>
    <lineage>
        <taxon>Eukaryota</taxon>
        <taxon>Metazoa</taxon>
        <taxon>Spiralia</taxon>
        <taxon>Lophotrochozoa</taxon>
        <taxon>Mollusca</taxon>
        <taxon>Gastropoda</taxon>
        <taxon>Heterobranchia</taxon>
        <taxon>Euthyneura</taxon>
        <taxon>Panpulmonata</taxon>
        <taxon>Eupulmonata</taxon>
        <taxon>Stylommatophora</taxon>
        <taxon>Helicina</taxon>
        <taxon>Arionoidea</taxon>
        <taxon>Arionidae</taxon>
        <taxon>Arion</taxon>
    </lineage>
</organism>
<dbReference type="AlphaFoldDB" id="A0A0B7C2U4"/>
<feature type="region of interest" description="Disordered" evidence="1">
    <location>
        <begin position="22"/>
        <end position="53"/>
    </location>
</feature>
<feature type="non-terminal residue" evidence="2">
    <location>
        <position position="85"/>
    </location>
</feature>
<name>A0A0B7C2U4_9EUPU</name>
<accession>A0A0B7C2U4</accession>
<protein>
    <submittedName>
        <fullName evidence="2">Uncharacterized protein</fullName>
    </submittedName>
</protein>
<gene>
    <name evidence="2" type="primary">ORF221471</name>
</gene>
<evidence type="ECO:0000256" key="1">
    <source>
        <dbReference type="SAM" id="MobiDB-lite"/>
    </source>
</evidence>
<evidence type="ECO:0000313" key="2">
    <source>
        <dbReference type="EMBL" id="CEK99523.1"/>
    </source>
</evidence>
<feature type="non-terminal residue" evidence="2">
    <location>
        <position position="1"/>
    </location>
</feature>
<proteinExistence type="predicted"/>